<dbReference type="OrthoDB" id="5426876at2"/>
<accession>A0A5S5MDI2</accession>
<dbReference type="RefSeq" id="WP_139450328.1">
    <property type="nucleotide sequence ID" value="NZ_VDMB01000021.1"/>
</dbReference>
<organism evidence="1 2">
    <name type="scientific">Desulfobotulus mexicanus</name>
    <dbReference type="NCBI Taxonomy" id="2586642"/>
    <lineage>
        <taxon>Bacteria</taxon>
        <taxon>Pseudomonadati</taxon>
        <taxon>Thermodesulfobacteriota</taxon>
        <taxon>Desulfobacteria</taxon>
        <taxon>Desulfobacterales</taxon>
        <taxon>Desulfobacteraceae</taxon>
        <taxon>Desulfobotulus</taxon>
    </lineage>
</organism>
<reference evidence="1 2" key="1">
    <citation type="submission" date="2019-06" db="EMBL/GenBank/DDBJ databases">
        <title>Desulfobotulus mexicanus sp. nov., a novel sulfate-reducing bacterium isolated from the sediment of an alkaline crater lake in Mexico.</title>
        <authorList>
            <person name="Hirschler-Rea A."/>
        </authorList>
    </citation>
    <scope>NUCLEOTIDE SEQUENCE [LARGE SCALE GENOMIC DNA]</scope>
    <source>
        <strain evidence="1 2">PAR22N</strain>
    </source>
</reference>
<dbReference type="AlphaFoldDB" id="A0A5S5MDI2"/>
<comment type="caution">
    <text evidence="1">The sequence shown here is derived from an EMBL/GenBank/DDBJ whole genome shotgun (WGS) entry which is preliminary data.</text>
</comment>
<dbReference type="Proteomes" id="UP000321899">
    <property type="component" value="Unassembled WGS sequence"/>
</dbReference>
<evidence type="ECO:0000313" key="2">
    <source>
        <dbReference type="Proteomes" id="UP000321899"/>
    </source>
</evidence>
<gene>
    <name evidence="1" type="ORF">FIM25_13605</name>
</gene>
<name>A0A5S5MDI2_9BACT</name>
<sequence length="95" mass="10877">MFLIQAEFNSVQETIADLSLISFELVKDCHWGDLDMTLHIYGAGGPETEYPVYEARIDTEFFWQKGALAELSAVRSWFHYSPVVLSKRFADAISR</sequence>
<proteinExistence type="predicted"/>
<keyword evidence="2" id="KW-1185">Reference proteome</keyword>
<evidence type="ECO:0000313" key="1">
    <source>
        <dbReference type="EMBL" id="TYT73772.1"/>
    </source>
</evidence>
<protein>
    <submittedName>
        <fullName evidence="1">Uncharacterized protein</fullName>
    </submittedName>
</protein>
<dbReference type="EMBL" id="VDMB01000021">
    <property type="protein sequence ID" value="TYT73772.1"/>
    <property type="molecule type" value="Genomic_DNA"/>
</dbReference>